<gene>
    <name evidence="2" type="ORF">MKK02DRAFT_42920</name>
</gene>
<sequence>MSSAARDIAGTNASMSQATNPIEDQKMPVFSSHGTRSLSGQCTALKLALRKGTSDADVALIDSIDSLPYRVLGYIALSTFIEKSDVIIPKDQARFLLKHLDALKTTVLQNDHGTESDERMSRICDTAKAMITDRSPADAPTLPRPFLTTSPSARDGLRASVSVAKRMLSNRTFNVNHGLRSLVGLMQAGDELAFTYQVDMMQDKWS</sequence>
<proteinExistence type="predicted"/>
<comment type="caution">
    <text evidence="2">The sequence shown here is derived from an EMBL/GenBank/DDBJ whole genome shotgun (WGS) entry which is preliminary data.</text>
</comment>
<evidence type="ECO:0000313" key="2">
    <source>
        <dbReference type="EMBL" id="KAI9638524.1"/>
    </source>
</evidence>
<dbReference type="EMBL" id="JAKWFO010000003">
    <property type="protein sequence ID" value="KAI9638524.1"/>
    <property type="molecule type" value="Genomic_DNA"/>
</dbReference>
<feature type="region of interest" description="Disordered" evidence="1">
    <location>
        <begin position="1"/>
        <end position="22"/>
    </location>
</feature>
<organism evidence="2 3">
    <name type="scientific">Dioszegia hungarica</name>
    <dbReference type="NCBI Taxonomy" id="4972"/>
    <lineage>
        <taxon>Eukaryota</taxon>
        <taxon>Fungi</taxon>
        <taxon>Dikarya</taxon>
        <taxon>Basidiomycota</taxon>
        <taxon>Agaricomycotina</taxon>
        <taxon>Tremellomycetes</taxon>
        <taxon>Tremellales</taxon>
        <taxon>Bulleribasidiaceae</taxon>
        <taxon>Dioszegia</taxon>
    </lineage>
</organism>
<feature type="compositionally biased region" description="Polar residues" evidence="1">
    <location>
        <begin position="11"/>
        <end position="22"/>
    </location>
</feature>
<name>A0AA38HFD1_9TREE</name>
<keyword evidence="3" id="KW-1185">Reference proteome</keyword>
<dbReference type="Proteomes" id="UP001164286">
    <property type="component" value="Unassembled WGS sequence"/>
</dbReference>
<dbReference type="RefSeq" id="XP_052948301.1">
    <property type="nucleotide sequence ID" value="XM_053092208.1"/>
</dbReference>
<evidence type="ECO:0000313" key="3">
    <source>
        <dbReference type="Proteomes" id="UP001164286"/>
    </source>
</evidence>
<dbReference type="GeneID" id="77731413"/>
<reference evidence="2" key="1">
    <citation type="journal article" date="2022" name="G3 (Bethesda)">
        <title>High quality genome of the basidiomycete yeast Dioszegia hungarica PDD-24b-2 isolated from cloud water.</title>
        <authorList>
            <person name="Jarrige D."/>
            <person name="Haridas S."/>
            <person name="Bleykasten-Grosshans C."/>
            <person name="Joly M."/>
            <person name="Nadalig T."/>
            <person name="Sancelme M."/>
            <person name="Vuilleumier S."/>
            <person name="Grigoriev I.V."/>
            <person name="Amato P."/>
            <person name="Bringel F."/>
        </authorList>
    </citation>
    <scope>NUCLEOTIDE SEQUENCE</scope>
    <source>
        <strain evidence="2">PDD-24b-2</strain>
    </source>
</reference>
<evidence type="ECO:0000256" key="1">
    <source>
        <dbReference type="SAM" id="MobiDB-lite"/>
    </source>
</evidence>
<accession>A0AA38HFD1</accession>
<protein>
    <submittedName>
        <fullName evidence="2">Uncharacterized protein</fullName>
    </submittedName>
</protein>
<dbReference type="AlphaFoldDB" id="A0AA38HFD1"/>